<organism evidence="5 6">
    <name type="scientific">Listeria fleischmannii 1991</name>
    <dbReference type="NCBI Taxonomy" id="1430899"/>
    <lineage>
        <taxon>Bacteria</taxon>
        <taxon>Bacillati</taxon>
        <taxon>Bacillota</taxon>
        <taxon>Bacilli</taxon>
        <taxon>Bacillales</taxon>
        <taxon>Listeriaceae</taxon>
        <taxon>Listeria</taxon>
    </lineage>
</organism>
<dbReference type="Proteomes" id="UP000052258">
    <property type="component" value="Unassembled WGS sequence"/>
</dbReference>
<dbReference type="InterPro" id="IPR003439">
    <property type="entry name" value="ABC_transporter-like_ATP-bd"/>
</dbReference>
<dbReference type="EMBL" id="AZHO01000004">
    <property type="protein sequence ID" value="KMT61142.1"/>
    <property type="molecule type" value="Genomic_DNA"/>
</dbReference>
<comment type="caution">
    <text evidence="5">The sequence shown here is derived from an EMBL/GenBank/DDBJ whole genome shotgun (WGS) entry which is preliminary data.</text>
</comment>
<dbReference type="SUPFAM" id="SSF52540">
    <property type="entry name" value="P-loop containing nucleoside triphosphate hydrolases"/>
    <property type="match status" value="1"/>
</dbReference>
<evidence type="ECO:0000256" key="1">
    <source>
        <dbReference type="ARBA" id="ARBA00022448"/>
    </source>
</evidence>
<evidence type="ECO:0000313" key="6">
    <source>
        <dbReference type="Proteomes" id="UP000052258"/>
    </source>
</evidence>
<evidence type="ECO:0000256" key="2">
    <source>
        <dbReference type="ARBA" id="ARBA00022741"/>
    </source>
</evidence>
<gene>
    <name evidence="5" type="ORF">X560_0209</name>
</gene>
<evidence type="ECO:0000313" key="5">
    <source>
        <dbReference type="EMBL" id="KMT61142.1"/>
    </source>
</evidence>
<dbReference type="InterPro" id="IPR017871">
    <property type="entry name" value="ABC_transporter-like_CS"/>
</dbReference>
<dbReference type="SMART" id="SM00382">
    <property type="entry name" value="AAA"/>
    <property type="match status" value="1"/>
</dbReference>
<dbReference type="PATRIC" id="fig|1430899.3.peg.210"/>
<keyword evidence="1" id="KW-0813">Transport</keyword>
<dbReference type="InterPro" id="IPR027417">
    <property type="entry name" value="P-loop_NTPase"/>
</dbReference>
<dbReference type="PROSITE" id="PS00211">
    <property type="entry name" value="ABC_TRANSPORTER_1"/>
    <property type="match status" value="1"/>
</dbReference>
<dbReference type="InterPro" id="IPR003593">
    <property type="entry name" value="AAA+_ATPase"/>
</dbReference>
<evidence type="ECO:0000259" key="4">
    <source>
        <dbReference type="PROSITE" id="PS50893"/>
    </source>
</evidence>
<protein>
    <submittedName>
        <fullName evidence="5">Putative ABC transporter ATP-binding protein</fullName>
    </submittedName>
</protein>
<dbReference type="Gene3D" id="3.40.50.300">
    <property type="entry name" value="P-loop containing nucleotide triphosphate hydrolases"/>
    <property type="match status" value="1"/>
</dbReference>
<dbReference type="GO" id="GO:0005524">
    <property type="term" value="F:ATP binding"/>
    <property type="evidence" value="ECO:0007669"/>
    <property type="project" value="UniProtKB-KW"/>
</dbReference>
<keyword evidence="3 5" id="KW-0067">ATP-binding</keyword>
<dbReference type="AlphaFoldDB" id="A0A0J8GEM7"/>
<proteinExistence type="predicted"/>
<reference evidence="5 6" key="1">
    <citation type="journal article" date="2015" name="Genome Biol. Evol.">
        <title>Comparative Genomics of Listeria Sensu Lato: Genus-Wide Differences in Evolutionary Dynamics and the Progressive Gain of Complex, Potentially Pathogenicity-Related Traits through Lateral Gene Transfer.</title>
        <authorList>
            <person name="Chiara M."/>
            <person name="Caruso M."/>
            <person name="D'Erchia A.M."/>
            <person name="Manzari C."/>
            <person name="Fraccalvieri R."/>
            <person name="Goffredo E."/>
            <person name="Latorre L."/>
            <person name="Miccolupo A."/>
            <person name="Padalino I."/>
            <person name="Santagada G."/>
            <person name="Chiocco D."/>
            <person name="Pesole G."/>
            <person name="Horner D.S."/>
            <person name="Parisi A."/>
        </authorList>
    </citation>
    <scope>NUCLEOTIDE SEQUENCE [LARGE SCALE GENOMIC DNA]</scope>
    <source>
        <strain evidence="5 6">1991</strain>
    </source>
</reference>
<evidence type="ECO:0000256" key="3">
    <source>
        <dbReference type="ARBA" id="ARBA00022840"/>
    </source>
</evidence>
<accession>A0A0J8GEM7</accession>
<keyword evidence="6" id="KW-1185">Reference proteome</keyword>
<dbReference type="PANTHER" id="PTHR42781:SF4">
    <property type="entry name" value="SPERMIDINE_PUTRESCINE IMPORT ATP-BINDING PROTEIN POTA"/>
    <property type="match status" value="1"/>
</dbReference>
<dbReference type="PANTHER" id="PTHR42781">
    <property type="entry name" value="SPERMIDINE/PUTRESCINE IMPORT ATP-BINDING PROTEIN POTA"/>
    <property type="match status" value="1"/>
</dbReference>
<dbReference type="PROSITE" id="PS50893">
    <property type="entry name" value="ABC_TRANSPORTER_2"/>
    <property type="match status" value="1"/>
</dbReference>
<keyword evidence="2" id="KW-0547">Nucleotide-binding</keyword>
<dbReference type="InterPro" id="IPR050093">
    <property type="entry name" value="ABC_SmlMolc_Importer"/>
</dbReference>
<sequence>MTLQLQFTKQMPFHDLKVDYHFKENITAVMGASGSGKSTLFQCISGLKRIDSGTIQFGDTTFDDTSISLHLPTAERKIGYLFQNLALFPNMNVYDNISFGLKMNKAKRKDTSAISRQVRHISDYLQISHLLYSSVQKLSGGEKQRVAMARAMIINPHLLLLDEPFNGLDEDTRYICMDLVQNMAKDFELPVIFVTHYRFEAQKLTNEIIYLKDGHLEKEA</sequence>
<feature type="domain" description="ABC transporter" evidence="4">
    <location>
        <begin position="3"/>
        <end position="220"/>
    </location>
</feature>
<dbReference type="Pfam" id="PF00005">
    <property type="entry name" value="ABC_tran"/>
    <property type="match status" value="1"/>
</dbReference>
<name>A0A0J8GEM7_9LIST</name>
<dbReference type="GO" id="GO:0016887">
    <property type="term" value="F:ATP hydrolysis activity"/>
    <property type="evidence" value="ECO:0007669"/>
    <property type="project" value="InterPro"/>
</dbReference>